<reference evidence="3" key="1">
    <citation type="submission" date="2009-12" db="EMBL/GenBank/DDBJ databases">
        <title>Sequence of Clostridiales genomosp. BVAB3 str. UPII9-5.</title>
        <authorList>
            <person name="Madupu R."/>
            <person name="Durkin A.S."/>
            <person name="Torralba M."/>
            <person name="Methe B."/>
            <person name="Sutton G.G."/>
            <person name="Strausberg R.L."/>
            <person name="Nelson K.E."/>
        </authorList>
    </citation>
    <scope>NUCLEOTIDE SEQUENCE [LARGE SCALE GENOMIC DNA]</scope>
    <source>
        <strain evidence="3">W1219</strain>
    </source>
</reference>
<feature type="domain" description="CNA-B" evidence="1">
    <location>
        <begin position="275"/>
        <end position="357"/>
    </location>
</feature>
<feature type="domain" description="CNA-B" evidence="1">
    <location>
        <begin position="7"/>
        <end position="91"/>
    </location>
</feature>
<dbReference type="STRING" id="679192.HMPREF9013_1479"/>
<protein>
    <submittedName>
        <fullName evidence="2">Cna protein B-type domain protein</fullName>
    </submittedName>
</protein>
<gene>
    <name evidence="2" type="ORF">HMPREF9013_1479</name>
</gene>
<dbReference type="EMBL" id="ADFR01000005">
    <property type="protein sequence ID" value="EFC05810.1"/>
    <property type="molecule type" value="Genomic_DNA"/>
</dbReference>
<feature type="domain" description="CNA-B" evidence="1">
    <location>
        <begin position="99"/>
        <end position="179"/>
    </location>
</feature>
<dbReference type="Proteomes" id="UP000005017">
    <property type="component" value="Unassembled WGS sequence"/>
</dbReference>
<comment type="caution">
    <text evidence="2">The sequence shown here is derived from an EMBL/GenBank/DDBJ whole genome shotgun (WGS) entry which is preliminary data.</text>
</comment>
<evidence type="ECO:0000259" key="1">
    <source>
        <dbReference type="Pfam" id="PF05738"/>
    </source>
</evidence>
<organism evidence="2 3">
    <name type="scientific">Bulleidia extructa W1219</name>
    <dbReference type="NCBI Taxonomy" id="679192"/>
    <lineage>
        <taxon>Bacteria</taxon>
        <taxon>Bacillati</taxon>
        <taxon>Bacillota</taxon>
        <taxon>Erysipelotrichia</taxon>
        <taxon>Erysipelotrichales</taxon>
        <taxon>Erysipelotrichaceae</taxon>
        <taxon>Bulleidia</taxon>
    </lineage>
</organism>
<dbReference type="SUPFAM" id="SSF49478">
    <property type="entry name" value="Cna protein B-type domain"/>
    <property type="match status" value="5"/>
</dbReference>
<proteinExistence type="predicted"/>
<name>D2MNQ1_9FIRM</name>
<dbReference type="CDD" id="cd00222">
    <property type="entry name" value="CollagenBindB"/>
    <property type="match status" value="5"/>
</dbReference>
<dbReference type="RefSeq" id="WP_006627022.1">
    <property type="nucleotide sequence ID" value="NZ_ADFR01000005.1"/>
</dbReference>
<dbReference type="eggNOG" id="COG4932">
    <property type="taxonomic scope" value="Bacteria"/>
</dbReference>
<feature type="non-terminal residue" evidence="2">
    <location>
        <position position="445"/>
    </location>
</feature>
<keyword evidence="3" id="KW-1185">Reference proteome</keyword>
<dbReference type="AlphaFoldDB" id="D2MNQ1"/>
<sequence>AREKTSVSVEKKWVGPAKNEVEVELLADGKATNQKITLNQGTNWKGEFKDLYKYDKDDGHEIEYRVKEKKISGYETVISGTAKSGYTITNTIAGKVSIAVRKEWVGKEGNSATIRLIANGKEILSTTLDSAHNWRHTFAGLEKYKDGVEIKYEIKEDAIANYESEITGNVANGFVVKNTNTEKVSVRVEKKWNGPKQTSVKVNLMADGVVQKQIELNEGGSWKGEFKELAKYAPDGHEIEYTVKEETPMNYESKITGNQQSGYTITNTNIEKVSVSVEKKWIGKEGALAKVELLADGVVKERVTLSKATNDWKYRFTNLAKYASDGHEIEYTVREEKVEGYETTISGTAKSGYTITNRITGKVTIAVRKKWIGKEGNRVVVNLYANGKKVGSQALTKDKDWQYTFTNLEKYENGQEIEYTVKEEKVEGYTTKIEGDMKSGYTIIN</sequence>
<dbReference type="OrthoDB" id="1642857at2"/>
<dbReference type="Pfam" id="PF05738">
    <property type="entry name" value="Cna_B"/>
    <property type="match status" value="5"/>
</dbReference>
<accession>D2MNQ1</accession>
<evidence type="ECO:0000313" key="2">
    <source>
        <dbReference type="EMBL" id="EFC05810.1"/>
    </source>
</evidence>
<evidence type="ECO:0000313" key="3">
    <source>
        <dbReference type="Proteomes" id="UP000005017"/>
    </source>
</evidence>
<dbReference type="InterPro" id="IPR008454">
    <property type="entry name" value="Collagen-bd_Cna-like_B-typ_dom"/>
</dbReference>
<feature type="domain" description="CNA-B" evidence="1">
    <location>
        <begin position="186"/>
        <end position="268"/>
    </location>
</feature>
<dbReference type="Gene3D" id="2.60.40.1140">
    <property type="entry name" value="Collagen-binding surface protein Cna, B-type domain"/>
    <property type="match status" value="5"/>
</dbReference>
<feature type="non-terminal residue" evidence="2">
    <location>
        <position position="1"/>
    </location>
</feature>
<feature type="domain" description="CNA-B" evidence="1">
    <location>
        <begin position="365"/>
        <end position="445"/>
    </location>
</feature>